<dbReference type="PROSITE" id="PS50853">
    <property type="entry name" value="FN3"/>
    <property type="match status" value="1"/>
</dbReference>
<gene>
    <name evidence="6" type="primary">LOC117644037</name>
</gene>
<dbReference type="RefSeq" id="XP_034239115.1">
    <property type="nucleotide sequence ID" value="XM_034383224.1"/>
</dbReference>
<name>A0A6P8YPE6_THRPL</name>
<evidence type="ECO:0000256" key="2">
    <source>
        <dbReference type="SAM" id="Phobius"/>
    </source>
</evidence>
<dbReference type="CDD" id="cd00096">
    <property type="entry name" value="Ig"/>
    <property type="match status" value="1"/>
</dbReference>
<dbReference type="InterPro" id="IPR013106">
    <property type="entry name" value="Ig_V-set"/>
</dbReference>
<evidence type="ECO:0000256" key="1">
    <source>
        <dbReference type="SAM" id="MobiDB-lite"/>
    </source>
</evidence>
<feature type="transmembrane region" description="Helical" evidence="2">
    <location>
        <begin position="656"/>
        <end position="679"/>
    </location>
</feature>
<feature type="domain" description="Fibronectin type-III" evidence="4">
    <location>
        <begin position="550"/>
        <end position="641"/>
    </location>
</feature>
<dbReference type="Pfam" id="PF13927">
    <property type="entry name" value="Ig_3"/>
    <property type="match status" value="3"/>
</dbReference>
<dbReference type="PANTHER" id="PTHR23278">
    <property type="entry name" value="SIDESTEP PROTEIN"/>
    <property type="match status" value="1"/>
</dbReference>
<feature type="domain" description="Ig-like" evidence="3">
    <location>
        <begin position="449"/>
        <end position="541"/>
    </location>
</feature>
<dbReference type="InterPro" id="IPR003598">
    <property type="entry name" value="Ig_sub2"/>
</dbReference>
<dbReference type="SUPFAM" id="SSF48726">
    <property type="entry name" value="Immunoglobulin"/>
    <property type="match status" value="5"/>
</dbReference>
<dbReference type="Pfam" id="PF07686">
    <property type="entry name" value="V-set"/>
    <property type="match status" value="1"/>
</dbReference>
<dbReference type="GeneID" id="117644037"/>
<feature type="compositionally biased region" description="Basic and acidic residues" evidence="1">
    <location>
        <begin position="841"/>
        <end position="858"/>
    </location>
</feature>
<dbReference type="Proteomes" id="UP000515158">
    <property type="component" value="Unplaced"/>
</dbReference>
<proteinExistence type="predicted"/>
<dbReference type="FunCoup" id="A0A6P8YPE6">
    <property type="interactions" value="2"/>
</dbReference>
<evidence type="ECO:0000259" key="3">
    <source>
        <dbReference type="PROSITE" id="PS50835"/>
    </source>
</evidence>
<dbReference type="InterPro" id="IPR013783">
    <property type="entry name" value="Ig-like_fold"/>
</dbReference>
<evidence type="ECO:0000313" key="5">
    <source>
        <dbReference type="Proteomes" id="UP000515158"/>
    </source>
</evidence>
<feature type="domain" description="Ig-like" evidence="3">
    <location>
        <begin position="174"/>
        <end position="269"/>
    </location>
</feature>
<dbReference type="CDD" id="cd00063">
    <property type="entry name" value="FN3"/>
    <property type="match status" value="1"/>
</dbReference>
<feature type="region of interest" description="Disordered" evidence="1">
    <location>
        <begin position="825"/>
        <end position="867"/>
    </location>
</feature>
<dbReference type="SMART" id="SM00408">
    <property type="entry name" value="IGc2"/>
    <property type="match status" value="4"/>
</dbReference>
<keyword evidence="2" id="KW-1133">Transmembrane helix</keyword>
<organism evidence="6">
    <name type="scientific">Thrips palmi</name>
    <name type="common">Melon thrips</name>
    <dbReference type="NCBI Taxonomy" id="161013"/>
    <lineage>
        <taxon>Eukaryota</taxon>
        <taxon>Metazoa</taxon>
        <taxon>Ecdysozoa</taxon>
        <taxon>Arthropoda</taxon>
        <taxon>Hexapoda</taxon>
        <taxon>Insecta</taxon>
        <taxon>Pterygota</taxon>
        <taxon>Neoptera</taxon>
        <taxon>Paraneoptera</taxon>
        <taxon>Thysanoptera</taxon>
        <taxon>Terebrantia</taxon>
        <taxon>Thripoidea</taxon>
        <taxon>Thripidae</taxon>
        <taxon>Thrips</taxon>
    </lineage>
</organism>
<feature type="domain" description="Ig-like" evidence="3">
    <location>
        <begin position="352"/>
        <end position="442"/>
    </location>
</feature>
<dbReference type="PROSITE" id="PS50835">
    <property type="entry name" value="IG_LIKE"/>
    <property type="match status" value="4"/>
</dbReference>
<feature type="compositionally biased region" description="Gly residues" evidence="1">
    <location>
        <begin position="779"/>
        <end position="791"/>
    </location>
</feature>
<evidence type="ECO:0000259" key="4">
    <source>
        <dbReference type="PROSITE" id="PS50853"/>
    </source>
</evidence>
<evidence type="ECO:0000313" key="6">
    <source>
        <dbReference type="RefSeq" id="XP_034239115.1"/>
    </source>
</evidence>
<dbReference type="InParanoid" id="A0A6P8YPE6"/>
<keyword evidence="5" id="KW-1185">Reference proteome</keyword>
<dbReference type="InterPro" id="IPR036179">
    <property type="entry name" value="Ig-like_dom_sf"/>
</dbReference>
<accession>A0A6P8YPE6</accession>
<dbReference type="InterPro" id="IPR007110">
    <property type="entry name" value="Ig-like_dom"/>
</dbReference>
<dbReference type="PANTHER" id="PTHR23278:SF31">
    <property type="entry name" value="SIDESTEP II, ISOFORM A"/>
    <property type="match status" value="1"/>
</dbReference>
<dbReference type="SMART" id="SM00060">
    <property type="entry name" value="FN3"/>
    <property type="match status" value="1"/>
</dbReference>
<feature type="domain" description="Ig-like" evidence="3">
    <location>
        <begin position="52"/>
        <end position="166"/>
    </location>
</feature>
<protein>
    <submittedName>
        <fullName evidence="6">Neural cell adhesion molecule 2-like</fullName>
    </submittedName>
</protein>
<dbReference type="SUPFAM" id="SSF49265">
    <property type="entry name" value="Fibronectin type III"/>
    <property type="match status" value="1"/>
</dbReference>
<keyword evidence="2" id="KW-0812">Transmembrane</keyword>
<dbReference type="InterPro" id="IPR003961">
    <property type="entry name" value="FN3_dom"/>
</dbReference>
<feature type="compositionally biased region" description="Basic and acidic residues" evidence="1">
    <location>
        <begin position="716"/>
        <end position="727"/>
    </location>
</feature>
<dbReference type="Gene3D" id="2.60.40.10">
    <property type="entry name" value="Immunoglobulins"/>
    <property type="match status" value="6"/>
</dbReference>
<reference evidence="6" key="1">
    <citation type="submission" date="2025-08" db="UniProtKB">
        <authorList>
            <consortium name="RefSeq"/>
        </authorList>
    </citation>
    <scope>IDENTIFICATION</scope>
    <source>
        <tissue evidence="6">Total insect</tissue>
    </source>
</reference>
<dbReference type="InterPro" id="IPR003599">
    <property type="entry name" value="Ig_sub"/>
</dbReference>
<feature type="region of interest" description="Disordered" evidence="1">
    <location>
        <begin position="700"/>
        <end position="809"/>
    </location>
</feature>
<dbReference type="KEGG" id="tpal:117644037"/>
<sequence>MGVPGAPGAPRTAGSRSSSWTRSWTLSWTLFATSVALLVSSAAAASRGVVPPKSTATALPVMSVEGTSVQLPCDVTAPSHDKVYMVLWFKDDAGLPLYSLDVRGKPIEEATHQSLSEGFGTRAYFRTVSETAQLVVNDIRRHDEGVYRCRVDFRHSASRSFRYNLTVVVPPEPPAVLDQRGRQLNSTVGPHREGDNISLTCRVVGGKPQPRVRWLVNGTVVDDTSESNAGDVIENHYTKTNVSRADLNAVFVCQAVNTNLTEPRQTSLRLDLHCESSISTAAACRPIPGGQATCFLKKTNVDNARDNVTVSHLTFTPAVEDNGKELTCRAENPNTTGLFVETSWRLDVVYAPIVSLRLGLSLSREDIKEGDDVYFECIVHANPPLRKLNWFHNGHPLHQNASARILRSNQSLVLQRVTRASAGTYTCVGSNAEGESSSNKLDFRVKFVPTCRWERSVVGAIRGVPVDVHCAVESDPPARQFRWKFNNSGETMDVAADRYVASSNGSVSVLRYTALSDHDYGTLSCLAENSVGAQQEPCVFTVISAALPTPPRNCTLLNQTASSAEVWCLAGADGGLPQHFVLELYTASSSGPVARYNATERPVFLLSNLEPDVTFKVVVVAANDKGRSSPVAVSDLTFGDPEKRVAVDGDLVMSPVVAGAVIGVALCLVSATLCVAVHLRKCLKPGVRAVGRNGGLGSDKGAVVGLGPPPGKTTAHARDPADEKDPDIIPAKFDPIVPRAPANGTLAAHGVPGVPARSPAPPTEAGGVSPSGRMPGLAGLAGLGPAQGNGGPPKAASPEHWVRSRNSSGFETTHHFVEPWDSWDLRPKDLRLSKSPSSSSTDRRDLELNGSAIKDRLMSSRVPESCV</sequence>
<dbReference type="AlphaFoldDB" id="A0A6P8YPE6"/>
<dbReference type="OrthoDB" id="10006996at2759"/>
<dbReference type="SMART" id="SM00409">
    <property type="entry name" value="IG"/>
    <property type="match status" value="4"/>
</dbReference>
<dbReference type="InterPro" id="IPR036116">
    <property type="entry name" value="FN3_sf"/>
</dbReference>
<keyword evidence="2" id="KW-0472">Membrane</keyword>